<dbReference type="GeneID" id="96597602"/>
<proteinExistence type="predicted"/>
<dbReference type="EMBL" id="LFXJ01000005">
    <property type="protein sequence ID" value="KMY31534.1"/>
    <property type="molecule type" value="Genomic_DNA"/>
</dbReference>
<evidence type="ECO:0000313" key="3">
    <source>
        <dbReference type="Proteomes" id="UP000037326"/>
    </source>
</evidence>
<keyword evidence="1" id="KW-1133">Transmembrane helix</keyword>
<dbReference type="OrthoDB" id="2966427at2"/>
<feature type="transmembrane region" description="Helical" evidence="1">
    <location>
        <begin position="74"/>
        <end position="97"/>
    </location>
</feature>
<dbReference type="Proteomes" id="UP000037326">
    <property type="component" value="Unassembled WGS sequence"/>
</dbReference>
<evidence type="ECO:0000313" key="2">
    <source>
        <dbReference type="EMBL" id="KMY31534.1"/>
    </source>
</evidence>
<accession>A0A0K9FAA9</accession>
<feature type="transmembrane region" description="Helical" evidence="1">
    <location>
        <begin position="48"/>
        <end position="67"/>
    </location>
</feature>
<protein>
    <submittedName>
        <fullName evidence="2">Uncharacterized protein</fullName>
    </submittedName>
</protein>
<gene>
    <name evidence="2" type="ORF">ACZ11_04730</name>
</gene>
<keyword evidence="1" id="KW-0472">Membrane</keyword>
<dbReference type="RefSeq" id="WP_049664161.1">
    <property type="nucleotide sequence ID" value="NZ_JBIVRT010000017.1"/>
</dbReference>
<keyword evidence="1" id="KW-0812">Transmembrane</keyword>
<evidence type="ECO:0000256" key="1">
    <source>
        <dbReference type="SAM" id="Phobius"/>
    </source>
</evidence>
<sequence length="141" mass="16285">MKVASITSLVSALVLALCLKGLQYFHLIKWNPIGFYKKWDLFEGSSKLFQWSFFILVLFFIGFVLYITLRYVYIIPAVLSSFLLGLFLSITLEWIVLDLPLQSSSFKKLSIPFIVIVICLLRFLLETANFHQKEHTAQKGN</sequence>
<feature type="transmembrane region" description="Helical" evidence="1">
    <location>
        <begin position="109"/>
        <end position="125"/>
    </location>
</feature>
<organism evidence="2 3">
    <name type="scientific">Lysinibacillus xylanilyticus</name>
    <dbReference type="NCBI Taxonomy" id="582475"/>
    <lineage>
        <taxon>Bacteria</taxon>
        <taxon>Bacillati</taxon>
        <taxon>Bacillota</taxon>
        <taxon>Bacilli</taxon>
        <taxon>Bacillales</taxon>
        <taxon>Bacillaceae</taxon>
        <taxon>Lysinibacillus</taxon>
    </lineage>
</organism>
<comment type="caution">
    <text evidence="2">The sequence shown here is derived from an EMBL/GenBank/DDBJ whole genome shotgun (WGS) entry which is preliminary data.</text>
</comment>
<dbReference type="PATRIC" id="fig|582475.4.peg.369"/>
<name>A0A0K9FAA9_9BACI</name>
<dbReference type="AlphaFoldDB" id="A0A0K9FAA9"/>
<reference evidence="3" key="1">
    <citation type="submission" date="2015-07" db="EMBL/GenBank/DDBJ databases">
        <authorList>
            <person name="Liu B."/>
            <person name="Wang J."/>
            <person name="Zhu Y."/>
            <person name="Liu G."/>
            <person name="Chen Q."/>
            <person name="Lan J."/>
            <person name="Che J."/>
            <person name="Ge C."/>
            <person name="Shi H."/>
            <person name="Pan Z."/>
            <person name="Liu X."/>
        </authorList>
    </citation>
    <scope>NUCLEOTIDE SEQUENCE [LARGE SCALE GENOMIC DNA]</scope>
    <source>
        <strain evidence="3">DSM 23493</strain>
    </source>
</reference>